<evidence type="ECO:0000313" key="4">
    <source>
        <dbReference type="Proteomes" id="UP000887226"/>
    </source>
</evidence>
<keyword evidence="4" id="KW-1185">Reference proteome</keyword>
<proteinExistence type="predicted"/>
<dbReference type="GO" id="GO:0030248">
    <property type="term" value="F:cellulose binding"/>
    <property type="evidence" value="ECO:0007669"/>
    <property type="project" value="InterPro"/>
</dbReference>
<dbReference type="GO" id="GO:0005975">
    <property type="term" value="P:carbohydrate metabolic process"/>
    <property type="evidence" value="ECO:0007669"/>
    <property type="project" value="InterPro"/>
</dbReference>
<name>A0A9P7YWB4_9HELO</name>
<dbReference type="OrthoDB" id="5280466at2759"/>
<dbReference type="GO" id="GO:0005576">
    <property type="term" value="C:extracellular region"/>
    <property type="evidence" value="ECO:0007669"/>
    <property type="project" value="InterPro"/>
</dbReference>
<dbReference type="InterPro" id="IPR035971">
    <property type="entry name" value="CBD_sf"/>
</dbReference>
<protein>
    <recommendedName>
        <fullName evidence="2">CBM1 domain-containing protein</fullName>
    </recommendedName>
</protein>
<dbReference type="SMART" id="SM00236">
    <property type="entry name" value="fCBD"/>
    <property type="match status" value="1"/>
</dbReference>
<evidence type="ECO:0000259" key="2">
    <source>
        <dbReference type="PROSITE" id="PS51164"/>
    </source>
</evidence>
<dbReference type="Pfam" id="PF00734">
    <property type="entry name" value="CBM_1"/>
    <property type="match status" value="1"/>
</dbReference>
<accession>A0A9P7YWB4</accession>
<dbReference type="AlphaFoldDB" id="A0A9P7YWB4"/>
<dbReference type="Proteomes" id="UP000887226">
    <property type="component" value="Unassembled WGS sequence"/>
</dbReference>
<feature type="domain" description="CBM1" evidence="2">
    <location>
        <begin position="33"/>
        <end position="69"/>
    </location>
</feature>
<sequence length="112" mass="12579">MLYNYLIPDRVISPLPPHRNRHRFHHRCSAHYRDAVTLGQCGGQLWTGPTLCPDGAACVSSIFWFYQCLATPTTSLPSATSMPTTLVTMSVGGWDDECDECRRECQVVNCRC</sequence>
<dbReference type="SUPFAM" id="SSF57180">
    <property type="entry name" value="Cellulose-binding domain"/>
    <property type="match status" value="1"/>
</dbReference>
<keyword evidence="1" id="KW-0732">Signal</keyword>
<dbReference type="EMBL" id="MU254309">
    <property type="protein sequence ID" value="KAG9240925.1"/>
    <property type="molecule type" value="Genomic_DNA"/>
</dbReference>
<comment type="caution">
    <text evidence="3">The sequence shown here is derived from an EMBL/GenBank/DDBJ whole genome shotgun (WGS) entry which is preliminary data.</text>
</comment>
<organism evidence="3 4">
    <name type="scientific">Calycina marina</name>
    <dbReference type="NCBI Taxonomy" id="1763456"/>
    <lineage>
        <taxon>Eukaryota</taxon>
        <taxon>Fungi</taxon>
        <taxon>Dikarya</taxon>
        <taxon>Ascomycota</taxon>
        <taxon>Pezizomycotina</taxon>
        <taxon>Leotiomycetes</taxon>
        <taxon>Helotiales</taxon>
        <taxon>Pezizellaceae</taxon>
        <taxon>Calycina</taxon>
    </lineage>
</organism>
<dbReference type="PROSITE" id="PS51164">
    <property type="entry name" value="CBM1_2"/>
    <property type="match status" value="1"/>
</dbReference>
<gene>
    <name evidence="3" type="ORF">BJ878DRAFT_259561</name>
</gene>
<evidence type="ECO:0000256" key="1">
    <source>
        <dbReference type="ARBA" id="ARBA00022729"/>
    </source>
</evidence>
<dbReference type="InterPro" id="IPR000254">
    <property type="entry name" value="CBD"/>
</dbReference>
<evidence type="ECO:0000313" key="3">
    <source>
        <dbReference type="EMBL" id="KAG9240925.1"/>
    </source>
</evidence>
<reference evidence="3" key="1">
    <citation type="journal article" date="2021" name="IMA Fungus">
        <title>Genomic characterization of three marine fungi, including Emericellopsis atlantica sp. nov. with signatures of a generalist lifestyle and marine biomass degradation.</title>
        <authorList>
            <person name="Hagestad O.C."/>
            <person name="Hou L."/>
            <person name="Andersen J.H."/>
            <person name="Hansen E.H."/>
            <person name="Altermark B."/>
            <person name="Li C."/>
            <person name="Kuhnert E."/>
            <person name="Cox R.J."/>
            <person name="Crous P.W."/>
            <person name="Spatafora J.W."/>
            <person name="Lail K."/>
            <person name="Amirebrahimi M."/>
            <person name="Lipzen A."/>
            <person name="Pangilinan J."/>
            <person name="Andreopoulos W."/>
            <person name="Hayes R.D."/>
            <person name="Ng V."/>
            <person name="Grigoriev I.V."/>
            <person name="Jackson S.A."/>
            <person name="Sutton T.D.S."/>
            <person name="Dobson A.D.W."/>
            <person name="Rama T."/>
        </authorList>
    </citation>
    <scope>NUCLEOTIDE SEQUENCE</scope>
    <source>
        <strain evidence="3">TRa3180A</strain>
    </source>
</reference>